<sequence>MDRKRTKLDLLFAFIINATAIYMALAIYDSVFRGKDFLSMHTFCFSALMSAICYFVGDNYYSISDKIKRRSYENSDSK</sequence>
<keyword evidence="1" id="KW-0472">Membrane</keyword>
<feature type="transmembrane region" description="Helical" evidence="1">
    <location>
        <begin position="10"/>
        <end position="28"/>
    </location>
</feature>
<organism evidence="2">
    <name type="scientific">Escherichia coli</name>
    <dbReference type="NCBI Taxonomy" id="562"/>
    <lineage>
        <taxon>Bacteria</taxon>
        <taxon>Pseudomonadati</taxon>
        <taxon>Pseudomonadota</taxon>
        <taxon>Gammaproteobacteria</taxon>
        <taxon>Enterobacterales</taxon>
        <taxon>Enterobacteriaceae</taxon>
        <taxon>Escherichia</taxon>
    </lineage>
</organism>
<feature type="transmembrane region" description="Helical" evidence="1">
    <location>
        <begin position="40"/>
        <end position="61"/>
    </location>
</feature>
<protein>
    <submittedName>
        <fullName evidence="2">Cyi</fullName>
    </submittedName>
</protein>
<name>Q6QJC0_ECOLX</name>
<reference evidence="2" key="1">
    <citation type="submission" date="2004-01" db="EMBL/GenBank/DDBJ databases">
        <authorList>
            <person name="Kim Y.N."/>
            <person name="van Belkum M.J."/>
            <person name="Stiles M.E."/>
        </authorList>
    </citation>
    <scope>NUCLEOTIDE SEQUENCE</scope>
    <source>
        <strain evidence="2">KB101</strain>
    </source>
</reference>
<proteinExistence type="predicted"/>
<keyword evidence="1" id="KW-0812">Transmembrane</keyword>
<evidence type="ECO:0000256" key="1">
    <source>
        <dbReference type="SAM" id="Phobius"/>
    </source>
</evidence>
<accession>Q6QJC0</accession>
<keyword evidence="1" id="KW-1133">Transmembrane helix</keyword>
<dbReference type="AlphaFoldDB" id="Q6QJC0"/>
<evidence type="ECO:0000313" key="2">
    <source>
        <dbReference type="EMBL" id="AAS50162.1"/>
    </source>
</evidence>
<dbReference type="EMBL" id="AY536378">
    <property type="protein sequence ID" value="AAS50162.1"/>
    <property type="molecule type" value="Genomic_DNA"/>
</dbReference>
<gene>
    <name evidence="2" type="primary">cyi</name>
</gene>